<evidence type="ECO:0000256" key="1">
    <source>
        <dbReference type="ARBA" id="ARBA00010364"/>
    </source>
</evidence>
<gene>
    <name evidence="3" type="ORF">ACFSQZ_13155</name>
</gene>
<evidence type="ECO:0000313" key="4">
    <source>
        <dbReference type="Proteomes" id="UP001597297"/>
    </source>
</evidence>
<organism evidence="3 4">
    <name type="scientific">Rubritalea spongiae</name>
    <dbReference type="NCBI Taxonomy" id="430797"/>
    <lineage>
        <taxon>Bacteria</taxon>
        <taxon>Pseudomonadati</taxon>
        <taxon>Verrucomicrobiota</taxon>
        <taxon>Verrucomicrobiia</taxon>
        <taxon>Verrucomicrobiales</taxon>
        <taxon>Rubritaleaceae</taxon>
        <taxon>Rubritalea</taxon>
    </lineage>
</organism>
<name>A0ABW5E4Z0_9BACT</name>
<dbReference type="PANTHER" id="PTHR13420">
    <property type="entry name" value="UPF0235 PROTEIN C15ORF40"/>
    <property type="match status" value="1"/>
</dbReference>
<keyword evidence="4" id="KW-1185">Reference proteome</keyword>
<reference evidence="4" key="1">
    <citation type="journal article" date="2019" name="Int. J. Syst. Evol. Microbiol.">
        <title>The Global Catalogue of Microorganisms (GCM) 10K type strain sequencing project: providing services to taxonomists for standard genome sequencing and annotation.</title>
        <authorList>
            <consortium name="The Broad Institute Genomics Platform"/>
            <consortium name="The Broad Institute Genome Sequencing Center for Infectious Disease"/>
            <person name="Wu L."/>
            <person name="Ma J."/>
        </authorList>
    </citation>
    <scope>NUCLEOTIDE SEQUENCE [LARGE SCALE GENOMIC DNA]</scope>
    <source>
        <strain evidence="4">JCM 16545</strain>
    </source>
</reference>
<dbReference type="SUPFAM" id="SSF69786">
    <property type="entry name" value="YggU-like"/>
    <property type="match status" value="1"/>
</dbReference>
<dbReference type="Proteomes" id="UP001597297">
    <property type="component" value="Unassembled WGS sequence"/>
</dbReference>
<evidence type="ECO:0000256" key="2">
    <source>
        <dbReference type="HAMAP-Rule" id="MF_00634"/>
    </source>
</evidence>
<dbReference type="InterPro" id="IPR036591">
    <property type="entry name" value="YggU-like_sf"/>
</dbReference>
<sequence>MACRIQLKVIPGSTRNEIVGWLEQALKVKVQAAPEKGKANKVVVKLLSKELGIPAGQIEIIAGTLSQRKTVEIKEHSMTDILNKLPTQ</sequence>
<protein>
    <recommendedName>
        <fullName evidence="2">UPF0235 protein ACFSQZ_13155</fullName>
    </recommendedName>
</protein>
<comment type="caution">
    <text evidence="3">The sequence shown here is derived from an EMBL/GenBank/DDBJ whole genome shotgun (WGS) entry which is preliminary data.</text>
</comment>
<comment type="similarity">
    <text evidence="1 2">Belongs to the UPF0235 family.</text>
</comment>
<dbReference type="InterPro" id="IPR003746">
    <property type="entry name" value="DUF167"/>
</dbReference>
<dbReference type="RefSeq" id="WP_377093337.1">
    <property type="nucleotide sequence ID" value="NZ_JBHSJM010000001.1"/>
</dbReference>
<dbReference type="Gene3D" id="3.30.1200.10">
    <property type="entry name" value="YggU-like"/>
    <property type="match status" value="1"/>
</dbReference>
<dbReference type="PANTHER" id="PTHR13420:SF7">
    <property type="entry name" value="UPF0235 PROTEIN C15ORF40"/>
    <property type="match status" value="1"/>
</dbReference>
<dbReference type="Pfam" id="PF02594">
    <property type="entry name" value="DUF167"/>
    <property type="match status" value="1"/>
</dbReference>
<dbReference type="NCBIfam" id="TIGR00251">
    <property type="entry name" value="DUF167 family protein"/>
    <property type="match status" value="1"/>
</dbReference>
<proteinExistence type="inferred from homology"/>
<evidence type="ECO:0000313" key="3">
    <source>
        <dbReference type="EMBL" id="MFD2277422.1"/>
    </source>
</evidence>
<accession>A0ABW5E4Z0</accession>
<dbReference type="SMART" id="SM01152">
    <property type="entry name" value="DUF167"/>
    <property type="match status" value="1"/>
</dbReference>
<dbReference type="HAMAP" id="MF_00634">
    <property type="entry name" value="UPF0235"/>
    <property type="match status" value="1"/>
</dbReference>
<dbReference type="EMBL" id="JBHUJC010000042">
    <property type="protein sequence ID" value="MFD2277422.1"/>
    <property type="molecule type" value="Genomic_DNA"/>
</dbReference>